<name>A0A1I2PDZ5_9BACL</name>
<keyword evidence="3" id="KW-1185">Reference proteome</keyword>
<dbReference type="Pfam" id="PF25509">
    <property type="entry name" value="DUF7916"/>
    <property type="match status" value="1"/>
</dbReference>
<proteinExistence type="predicted"/>
<reference evidence="2 3" key="1">
    <citation type="submission" date="2016-10" db="EMBL/GenBank/DDBJ databases">
        <authorList>
            <person name="de Groot N.N."/>
        </authorList>
    </citation>
    <scope>NUCLEOTIDE SEQUENCE [LARGE SCALE GENOMIC DNA]</scope>
    <source>
        <strain evidence="2 3">DSM 44945</strain>
    </source>
</reference>
<dbReference type="AlphaFoldDB" id="A0A1I2PDZ5"/>
<dbReference type="RefSeq" id="WP_092038574.1">
    <property type="nucleotide sequence ID" value="NZ_FOOK01000016.1"/>
</dbReference>
<accession>A0A1I2PDZ5</accession>
<evidence type="ECO:0000313" key="3">
    <source>
        <dbReference type="Proteomes" id="UP000198661"/>
    </source>
</evidence>
<evidence type="ECO:0000313" key="2">
    <source>
        <dbReference type="EMBL" id="SFG11671.1"/>
    </source>
</evidence>
<dbReference type="SUPFAM" id="SSF51366">
    <property type="entry name" value="Ribulose-phoshate binding barrel"/>
    <property type="match status" value="1"/>
</dbReference>
<dbReference type="OrthoDB" id="5581965at2"/>
<dbReference type="EMBL" id="FOOK01000016">
    <property type="protein sequence ID" value="SFG11671.1"/>
    <property type="molecule type" value="Genomic_DNA"/>
</dbReference>
<evidence type="ECO:0000259" key="1">
    <source>
        <dbReference type="Pfam" id="PF25509"/>
    </source>
</evidence>
<sequence length="304" mass="32708">MKRILDCHGSDFAAMKGQDLKASIRAAEGRTLLSELIVRFPSPFEDVSLPEVARSFGADLLLLNLFDVNRPRISGLPVEEGEEVVRLAKRFTGRPVGVNLEPVDPDPSMMEKQIPISAGRTLNPDSLRKVKELGFDFVCLTGNPKTGVTNDAILRGIRLAREWLGEELMIIAGKMHAAGTSEGWTEEEVVESADRFAEAGADVVLIPAPGTVPGLDVPLLRRAAEAVHRRGGLIMAAVGTSQEGADAETVRTIALESKKAGADIFHLGDAGLLGMAPPENLFAASVALRGKRHTYRRMASSVLR</sequence>
<dbReference type="Proteomes" id="UP000198661">
    <property type="component" value="Unassembled WGS sequence"/>
</dbReference>
<protein>
    <recommendedName>
        <fullName evidence="1">DUF7916 domain-containing protein</fullName>
    </recommendedName>
</protein>
<dbReference type="InterPro" id="IPR057238">
    <property type="entry name" value="DUF7916"/>
</dbReference>
<dbReference type="STRING" id="201973.SAMN04488025_11629"/>
<organism evidence="2 3">
    <name type="scientific">Planifilum fulgidum</name>
    <dbReference type="NCBI Taxonomy" id="201973"/>
    <lineage>
        <taxon>Bacteria</taxon>
        <taxon>Bacillati</taxon>
        <taxon>Bacillota</taxon>
        <taxon>Bacilli</taxon>
        <taxon>Bacillales</taxon>
        <taxon>Thermoactinomycetaceae</taxon>
        <taxon>Planifilum</taxon>
    </lineage>
</organism>
<dbReference type="InterPro" id="IPR011060">
    <property type="entry name" value="RibuloseP-bd_barrel"/>
</dbReference>
<feature type="domain" description="DUF7916" evidence="1">
    <location>
        <begin position="5"/>
        <end position="304"/>
    </location>
</feature>
<gene>
    <name evidence="2" type="ORF">SAMN04488025_11629</name>
</gene>